<dbReference type="Proteomes" id="UP000276437">
    <property type="component" value="Chromosome"/>
</dbReference>
<dbReference type="InterPro" id="IPR011991">
    <property type="entry name" value="ArsR-like_HTH"/>
</dbReference>
<dbReference type="OrthoDB" id="9799663at2"/>
<dbReference type="GO" id="GO:0003677">
    <property type="term" value="F:DNA binding"/>
    <property type="evidence" value="ECO:0007669"/>
    <property type="project" value="UniProtKB-KW"/>
</dbReference>
<dbReference type="PANTHER" id="PTHR42756:SF1">
    <property type="entry name" value="TRANSCRIPTIONAL REPRESSOR OF EMRAB OPERON"/>
    <property type="match status" value="1"/>
</dbReference>
<dbReference type="KEGG" id="mana:MAMMFC1_03178"/>
<dbReference type="PROSITE" id="PS50995">
    <property type="entry name" value="HTH_MARR_2"/>
    <property type="match status" value="1"/>
</dbReference>
<dbReference type="CDD" id="cd00090">
    <property type="entry name" value="HTH_ARSR"/>
    <property type="match status" value="1"/>
</dbReference>
<name>A0A348AN37_9FIRM</name>
<evidence type="ECO:0000259" key="4">
    <source>
        <dbReference type="PROSITE" id="PS50995"/>
    </source>
</evidence>
<dbReference type="InterPro" id="IPR000835">
    <property type="entry name" value="HTH_MarR-typ"/>
</dbReference>
<organism evidence="5 6">
    <name type="scientific">Methylomusa anaerophila</name>
    <dbReference type="NCBI Taxonomy" id="1930071"/>
    <lineage>
        <taxon>Bacteria</taxon>
        <taxon>Bacillati</taxon>
        <taxon>Bacillota</taxon>
        <taxon>Negativicutes</taxon>
        <taxon>Selenomonadales</taxon>
        <taxon>Sporomusaceae</taxon>
        <taxon>Methylomusa</taxon>
    </lineage>
</organism>
<dbReference type="RefSeq" id="WP_126309357.1">
    <property type="nucleotide sequence ID" value="NZ_AP018449.1"/>
</dbReference>
<keyword evidence="1" id="KW-0805">Transcription regulation</keyword>
<dbReference type="SMART" id="SM00347">
    <property type="entry name" value="HTH_MARR"/>
    <property type="match status" value="1"/>
</dbReference>
<dbReference type="InterPro" id="IPR036390">
    <property type="entry name" value="WH_DNA-bd_sf"/>
</dbReference>
<evidence type="ECO:0000313" key="5">
    <source>
        <dbReference type="EMBL" id="BBB92485.1"/>
    </source>
</evidence>
<proteinExistence type="predicted"/>
<sequence length="143" mass="16477">MNVAGETSTSSLIAQMALHIKAELNNAFQESGANITSDQWGVLKCLWQEEGISQSEIAEKVNKDKASVTRILDIMQKNKLITRCDDERDRRSYRIYLTEEGKSLEGKLKPVVQATNRRVYRNLNEYERQELQKLLLKLMKSDE</sequence>
<evidence type="ECO:0000256" key="3">
    <source>
        <dbReference type="ARBA" id="ARBA00023163"/>
    </source>
</evidence>
<accession>A0A348AN37</accession>
<dbReference type="PANTHER" id="PTHR42756">
    <property type="entry name" value="TRANSCRIPTIONAL REGULATOR, MARR"/>
    <property type="match status" value="1"/>
</dbReference>
<keyword evidence="6" id="KW-1185">Reference proteome</keyword>
<reference evidence="5 6" key="1">
    <citation type="journal article" date="2018" name="Int. J. Syst. Evol. Microbiol.">
        <title>Methylomusa anaerophila gen. nov., sp. nov., an anaerobic methanol-utilizing bacterium isolated from a microbial fuel cell.</title>
        <authorList>
            <person name="Amano N."/>
            <person name="Yamamuro A."/>
            <person name="Miyahara M."/>
            <person name="Kouzuma A."/>
            <person name="Abe T."/>
            <person name="Watanabe K."/>
        </authorList>
    </citation>
    <scope>NUCLEOTIDE SEQUENCE [LARGE SCALE GENOMIC DNA]</scope>
    <source>
        <strain evidence="5 6">MMFC1</strain>
    </source>
</reference>
<evidence type="ECO:0000256" key="1">
    <source>
        <dbReference type="ARBA" id="ARBA00023015"/>
    </source>
</evidence>
<dbReference type="InterPro" id="IPR036388">
    <property type="entry name" value="WH-like_DNA-bd_sf"/>
</dbReference>
<keyword evidence="2" id="KW-0238">DNA-binding</keyword>
<keyword evidence="3" id="KW-0804">Transcription</keyword>
<evidence type="ECO:0000313" key="6">
    <source>
        <dbReference type="Proteomes" id="UP000276437"/>
    </source>
</evidence>
<dbReference type="Gene3D" id="1.10.10.10">
    <property type="entry name" value="Winged helix-like DNA-binding domain superfamily/Winged helix DNA-binding domain"/>
    <property type="match status" value="1"/>
</dbReference>
<gene>
    <name evidence="5" type="primary">ohrR_3</name>
    <name evidence="5" type="ORF">MAMMFC1_03178</name>
</gene>
<dbReference type="SUPFAM" id="SSF46785">
    <property type="entry name" value="Winged helix' DNA-binding domain"/>
    <property type="match status" value="1"/>
</dbReference>
<evidence type="ECO:0000256" key="2">
    <source>
        <dbReference type="ARBA" id="ARBA00023125"/>
    </source>
</evidence>
<dbReference type="Pfam" id="PF01047">
    <property type="entry name" value="MarR"/>
    <property type="match status" value="1"/>
</dbReference>
<dbReference type="PRINTS" id="PR00598">
    <property type="entry name" value="HTHMARR"/>
</dbReference>
<dbReference type="GO" id="GO:0003700">
    <property type="term" value="F:DNA-binding transcription factor activity"/>
    <property type="evidence" value="ECO:0007669"/>
    <property type="project" value="InterPro"/>
</dbReference>
<dbReference type="EMBL" id="AP018449">
    <property type="protein sequence ID" value="BBB92485.1"/>
    <property type="molecule type" value="Genomic_DNA"/>
</dbReference>
<feature type="domain" description="HTH marR-type" evidence="4">
    <location>
        <begin position="6"/>
        <end position="140"/>
    </location>
</feature>
<dbReference type="AlphaFoldDB" id="A0A348AN37"/>
<protein>
    <submittedName>
        <fullName evidence="5">Organic hydroperoxide resistance transcriptional regulator</fullName>
    </submittedName>
</protein>